<dbReference type="Proteomes" id="UP000248259">
    <property type="component" value="Unassembled WGS sequence"/>
</dbReference>
<dbReference type="GO" id="GO:0008173">
    <property type="term" value="F:RNA methyltransferase activity"/>
    <property type="evidence" value="ECO:0007669"/>
    <property type="project" value="InterPro"/>
</dbReference>
<protein>
    <submittedName>
        <fullName evidence="5">RNA methyltransferase</fullName>
    </submittedName>
</protein>
<reference evidence="5 6" key="1">
    <citation type="submission" date="2018-06" db="EMBL/GenBank/DDBJ databases">
        <title>Azoarcus communis strain SWub3 genome.</title>
        <authorList>
            <person name="Zorraquino Salvo V."/>
            <person name="Toubiana D."/>
            <person name="Blumwald E."/>
        </authorList>
    </citation>
    <scope>NUCLEOTIDE SEQUENCE [LARGE SCALE GENOMIC DNA]</scope>
    <source>
        <strain evidence="5 6">SWub3</strain>
    </source>
</reference>
<dbReference type="SMART" id="SM00967">
    <property type="entry name" value="SpoU_sub_bind"/>
    <property type="match status" value="1"/>
</dbReference>
<organism evidence="5 6">
    <name type="scientific">Parazoarcus communis SWub3 = DSM 12120</name>
    <dbReference type="NCBI Taxonomy" id="1121029"/>
    <lineage>
        <taxon>Bacteria</taxon>
        <taxon>Pseudomonadati</taxon>
        <taxon>Pseudomonadota</taxon>
        <taxon>Betaproteobacteria</taxon>
        <taxon>Rhodocyclales</taxon>
        <taxon>Zoogloeaceae</taxon>
        <taxon>Parazoarcus</taxon>
    </lineage>
</organism>
<dbReference type="Pfam" id="PF22435">
    <property type="entry name" value="MRM3-like_sub_bind"/>
    <property type="match status" value="1"/>
</dbReference>
<dbReference type="Gene3D" id="3.40.1280.10">
    <property type="match status" value="1"/>
</dbReference>
<proteinExistence type="inferred from homology"/>
<comment type="caution">
    <text evidence="5">The sequence shown here is derived from an EMBL/GenBank/DDBJ whole genome shotgun (WGS) entry which is preliminary data.</text>
</comment>
<gene>
    <name evidence="5" type="ORF">DNK49_16660</name>
</gene>
<dbReference type="OrthoDB" id="9794400at2"/>
<name>A0A323US63_9RHOO</name>
<dbReference type="GO" id="GO:0003723">
    <property type="term" value="F:RNA binding"/>
    <property type="evidence" value="ECO:0007669"/>
    <property type="project" value="InterPro"/>
</dbReference>
<sequence length="266" mass="27517">MRNLSSRDNPRIKLVHALANQARERRKLGQTLLDGTHLITAAIEAGVTVLEVFVSESGLNNGEILDLLERLPADVQRNLVSDALFAHFSPVETPSGILALIAIPSVSTEVARGGSIVILDAVQDPGNLGTILRTAAAAGIAAAWLTPGCAQAWSPKALRAGMGAHFHLPIAEQVDAFAALADFSGRALATGLGANARSVYETDLSGPIAWLFGAEGQGLSASLFARADGVVTIPMAAGIESLNVGAAAAICLFEQRRQSAIESPAG</sequence>
<comment type="similarity">
    <text evidence="1">Belongs to the class IV-like SAM-binding methyltransferase superfamily. RNA methyltransferase TrmH family.</text>
</comment>
<dbReference type="Gene3D" id="3.30.1330.30">
    <property type="match status" value="1"/>
</dbReference>
<dbReference type="CDD" id="cd18095">
    <property type="entry name" value="SpoU-like_rRNA-MTase"/>
    <property type="match status" value="1"/>
</dbReference>
<dbReference type="SUPFAM" id="SSF75217">
    <property type="entry name" value="alpha/beta knot"/>
    <property type="match status" value="1"/>
</dbReference>
<evidence type="ECO:0000256" key="3">
    <source>
        <dbReference type="ARBA" id="ARBA00022679"/>
    </source>
</evidence>
<evidence type="ECO:0000313" key="6">
    <source>
        <dbReference type="Proteomes" id="UP000248259"/>
    </source>
</evidence>
<keyword evidence="6" id="KW-1185">Reference proteome</keyword>
<dbReference type="GO" id="GO:0005737">
    <property type="term" value="C:cytoplasm"/>
    <property type="evidence" value="ECO:0007669"/>
    <property type="project" value="UniProtKB-ARBA"/>
</dbReference>
<evidence type="ECO:0000313" key="5">
    <source>
        <dbReference type="EMBL" id="PZA15374.1"/>
    </source>
</evidence>
<dbReference type="PANTHER" id="PTHR43191:SF2">
    <property type="entry name" value="RRNA METHYLTRANSFERASE 3, MITOCHONDRIAL"/>
    <property type="match status" value="1"/>
</dbReference>
<keyword evidence="2 5" id="KW-0489">Methyltransferase</keyword>
<dbReference type="InterPro" id="IPR001537">
    <property type="entry name" value="SpoU_MeTrfase"/>
</dbReference>
<dbReference type="InterPro" id="IPR053888">
    <property type="entry name" value="MRM3-like_sub_bind"/>
</dbReference>
<dbReference type="InterPro" id="IPR051259">
    <property type="entry name" value="rRNA_Methyltransferase"/>
</dbReference>
<dbReference type="InterPro" id="IPR013123">
    <property type="entry name" value="SpoU_subst-bd"/>
</dbReference>
<dbReference type="InterPro" id="IPR029064">
    <property type="entry name" value="Ribosomal_eL30-like_sf"/>
</dbReference>
<dbReference type="RefSeq" id="WP_110526993.1">
    <property type="nucleotide sequence ID" value="NZ_QKOE01000014.1"/>
</dbReference>
<evidence type="ECO:0000256" key="1">
    <source>
        <dbReference type="ARBA" id="ARBA00007228"/>
    </source>
</evidence>
<dbReference type="PANTHER" id="PTHR43191">
    <property type="entry name" value="RRNA METHYLTRANSFERASE 3"/>
    <property type="match status" value="1"/>
</dbReference>
<dbReference type="Pfam" id="PF00588">
    <property type="entry name" value="SpoU_methylase"/>
    <property type="match status" value="1"/>
</dbReference>
<dbReference type="SUPFAM" id="SSF55315">
    <property type="entry name" value="L30e-like"/>
    <property type="match status" value="1"/>
</dbReference>
<dbReference type="EMBL" id="QKOE01000014">
    <property type="protein sequence ID" value="PZA15374.1"/>
    <property type="molecule type" value="Genomic_DNA"/>
</dbReference>
<accession>A0A323US63</accession>
<dbReference type="InterPro" id="IPR029028">
    <property type="entry name" value="Alpha/beta_knot_MTases"/>
</dbReference>
<dbReference type="AlphaFoldDB" id="A0A323US63"/>
<evidence type="ECO:0000256" key="2">
    <source>
        <dbReference type="ARBA" id="ARBA00022603"/>
    </source>
</evidence>
<dbReference type="GO" id="GO:0006396">
    <property type="term" value="P:RNA processing"/>
    <property type="evidence" value="ECO:0007669"/>
    <property type="project" value="InterPro"/>
</dbReference>
<evidence type="ECO:0000259" key="4">
    <source>
        <dbReference type="SMART" id="SM00967"/>
    </source>
</evidence>
<feature type="domain" description="RNA 2-O ribose methyltransferase substrate binding" evidence="4">
    <location>
        <begin position="32"/>
        <end position="107"/>
    </location>
</feature>
<keyword evidence="3 5" id="KW-0808">Transferase</keyword>
<dbReference type="InterPro" id="IPR029026">
    <property type="entry name" value="tRNA_m1G_MTases_N"/>
</dbReference>
<dbReference type="GO" id="GO:0032259">
    <property type="term" value="P:methylation"/>
    <property type="evidence" value="ECO:0007669"/>
    <property type="project" value="UniProtKB-KW"/>
</dbReference>